<evidence type="ECO:0000313" key="2">
    <source>
        <dbReference type="Proteomes" id="UP001295740"/>
    </source>
</evidence>
<dbReference type="EMBL" id="CAUWAG010000011">
    <property type="protein sequence ID" value="CAJ2508408.1"/>
    <property type="molecule type" value="Genomic_DNA"/>
</dbReference>
<evidence type="ECO:0000313" key="1">
    <source>
        <dbReference type="EMBL" id="CAJ2508408.1"/>
    </source>
</evidence>
<proteinExistence type="predicted"/>
<name>A0AAI8VIH4_9PEZI</name>
<gene>
    <name evidence="1" type="ORF">KHLLAP_LOCUS8876</name>
</gene>
<dbReference type="Proteomes" id="UP001295740">
    <property type="component" value="Unassembled WGS sequence"/>
</dbReference>
<comment type="caution">
    <text evidence="1">The sequence shown here is derived from an EMBL/GenBank/DDBJ whole genome shotgun (WGS) entry which is preliminary data.</text>
</comment>
<organism evidence="1 2">
    <name type="scientific">Anthostomella pinea</name>
    <dbReference type="NCBI Taxonomy" id="933095"/>
    <lineage>
        <taxon>Eukaryota</taxon>
        <taxon>Fungi</taxon>
        <taxon>Dikarya</taxon>
        <taxon>Ascomycota</taxon>
        <taxon>Pezizomycotina</taxon>
        <taxon>Sordariomycetes</taxon>
        <taxon>Xylariomycetidae</taxon>
        <taxon>Xylariales</taxon>
        <taxon>Xylariaceae</taxon>
        <taxon>Anthostomella</taxon>
    </lineage>
</organism>
<dbReference type="AlphaFoldDB" id="A0AAI8VIH4"/>
<protein>
    <submittedName>
        <fullName evidence="1">Uu.00g134340.m01.CDS01</fullName>
    </submittedName>
</protein>
<accession>A0AAI8VIH4</accession>
<reference evidence="1" key="1">
    <citation type="submission" date="2023-10" db="EMBL/GenBank/DDBJ databases">
        <authorList>
            <person name="Hackl T."/>
        </authorList>
    </citation>
    <scope>NUCLEOTIDE SEQUENCE</scope>
</reference>
<keyword evidence="2" id="KW-1185">Reference proteome</keyword>
<sequence>MRTLTDSTVGSNFAISPKTLPFIPGTVFTDGLYVGRFLKANFENAIETLRLYRPANGQSWIKEDWEQIVCGLVAFLTVVLGFGEHSKFKKRACRCLDKFFLKDRESRLLSVFSLADGAYNNGLDAATHDLECLNRAQAYAEAPADIGRHRRIRFRVRGAPVPQPPPRPSRIIELYRRAGQLLMIFDTYTNQFIYHAGRNADFFITTQNGRCIAIHHHNVSLGYDGGSQAAQRDITTISAYSSSSSNNNLPPWKQPCHRHKKVQDFRAVDGSEKPNNGNDHLYLEGGRQCPAESMERMTRATVELVKVTYLSRTGSCNTLRQ</sequence>